<dbReference type="HOGENOM" id="CLU_2080829_0_0_11"/>
<reference evidence="2 4" key="2">
    <citation type="submission" date="2018-12" db="EMBL/GenBank/DDBJ databases">
        <authorList>
            <consortium name="Pathogen Informatics"/>
        </authorList>
    </citation>
    <scope>NUCLEOTIDE SEQUENCE [LARGE SCALE GENOMIC DNA]</scope>
    <source>
        <strain evidence="2 4">NCTC949</strain>
    </source>
</reference>
<dbReference type="Proteomes" id="UP000033457">
    <property type="component" value="Chromosome"/>
</dbReference>
<evidence type="ECO:0000313" key="2">
    <source>
        <dbReference type="EMBL" id="VEH06432.1"/>
    </source>
</evidence>
<sequence length="117" mass="11770">MSLRIVSNMLIGAGSGMGAGSGLGFGAGAGFDSDVEVDVCVDVLLELGTGFGAAEAEGVGVFFGLFGLLVSGRNPNECSLSATREHEGLAMGLSPLGNSKCLVIFWFLASSSVSLCM</sequence>
<dbReference type="EMBL" id="CP011312">
    <property type="protein sequence ID" value="AKE41932.1"/>
    <property type="molecule type" value="Genomic_DNA"/>
</dbReference>
<accession>A0A0F6R0V6</accession>
<dbReference type="EMBL" id="LR134377">
    <property type="protein sequence ID" value="VEH06432.1"/>
    <property type="molecule type" value="Genomic_DNA"/>
</dbReference>
<dbReference type="RefSeq" id="WP_126316766.1">
    <property type="nucleotide sequence ID" value="NZ_CP011312.1"/>
</dbReference>
<gene>
    <name evidence="2" type="ORF">NCTC949_01119</name>
    <name evidence="1" type="ORF">UL82_08925</name>
</gene>
<dbReference type="KEGG" id="cku:UL82_08925"/>
<protein>
    <submittedName>
        <fullName evidence="1">Uncharacterized protein</fullName>
    </submittedName>
</protein>
<keyword evidence="3" id="KW-1185">Reference proteome</keyword>
<proteinExistence type="predicted"/>
<evidence type="ECO:0000313" key="4">
    <source>
        <dbReference type="Proteomes" id="UP000271380"/>
    </source>
</evidence>
<name>A0A0F6R0V6_9CORY</name>
<dbReference type="AlphaFoldDB" id="A0A0F6R0V6"/>
<evidence type="ECO:0000313" key="3">
    <source>
        <dbReference type="Proteomes" id="UP000033457"/>
    </source>
</evidence>
<dbReference type="Proteomes" id="UP000271380">
    <property type="component" value="Chromosome"/>
</dbReference>
<reference evidence="1 3" key="1">
    <citation type="journal article" date="2015" name="Genome Announc.">
        <title>Complete Genome Sequence of Corynebacterium kutscheri DSM 20755, a Corynebacterial Type Strain with Remarkably Low G+C Content of Chromosomal DNA.</title>
        <authorList>
            <person name="Ruckert C."/>
            <person name="Albersmeier A."/>
            <person name="Winkler A."/>
            <person name="Tauch A."/>
        </authorList>
    </citation>
    <scope>NUCLEOTIDE SEQUENCE [LARGE SCALE GENOMIC DNA]</scope>
    <source>
        <strain evidence="1 3">DSM 20755</strain>
    </source>
</reference>
<evidence type="ECO:0000313" key="1">
    <source>
        <dbReference type="EMBL" id="AKE41932.1"/>
    </source>
</evidence>
<organism evidence="1 3">
    <name type="scientific">Corynebacterium kutscheri</name>
    <dbReference type="NCBI Taxonomy" id="35755"/>
    <lineage>
        <taxon>Bacteria</taxon>
        <taxon>Bacillati</taxon>
        <taxon>Actinomycetota</taxon>
        <taxon>Actinomycetes</taxon>
        <taxon>Mycobacteriales</taxon>
        <taxon>Corynebacteriaceae</taxon>
        <taxon>Corynebacterium</taxon>
    </lineage>
</organism>